<evidence type="ECO:0000256" key="2">
    <source>
        <dbReference type="ARBA" id="ARBA00022741"/>
    </source>
</evidence>
<reference evidence="8" key="1">
    <citation type="submission" date="2016-10" db="EMBL/GenBank/DDBJ databases">
        <authorList>
            <person name="Varghese N."/>
            <person name="Submissions S."/>
        </authorList>
    </citation>
    <scope>NUCLEOTIDE SEQUENCE [LARGE SCALE GENOMIC DNA]</scope>
    <source>
        <strain evidence="8">CGMCC 1.8711</strain>
    </source>
</reference>
<evidence type="ECO:0000313" key="7">
    <source>
        <dbReference type="EMBL" id="SFR63420.1"/>
    </source>
</evidence>
<dbReference type="CDD" id="cd01169">
    <property type="entry name" value="HMPP_kinase"/>
    <property type="match status" value="1"/>
</dbReference>
<dbReference type="OrthoDB" id="43786at2157"/>
<dbReference type="GO" id="GO:0008902">
    <property type="term" value="F:hydroxymethylpyrimidine kinase activity"/>
    <property type="evidence" value="ECO:0007669"/>
    <property type="project" value="TreeGrafter"/>
</dbReference>
<dbReference type="NCBIfam" id="TIGR00097">
    <property type="entry name" value="HMP-P_kinase"/>
    <property type="match status" value="1"/>
</dbReference>
<keyword evidence="3 7" id="KW-0418">Kinase</keyword>
<dbReference type="EMBL" id="FOYS01000005">
    <property type="protein sequence ID" value="SFR63420.1"/>
    <property type="molecule type" value="Genomic_DNA"/>
</dbReference>
<dbReference type="GO" id="GO:0008972">
    <property type="term" value="F:phosphomethylpyrimidine kinase activity"/>
    <property type="evidence" value="ECO:0007669"/>
    <property type="project" value="InterPro"/>
</dbReference>
<feature type="domain" description="Pyridoxamine kinase/Phosphomethylpyrimidine kinase" evidence="6">
    <location>
        <begin position="19"/>
        <end position="259"/>
    </location>
</feature>
<accession>A0A1I6IAL3</accession>
<name>A0A1I6IAL3_9EURY</name>
<evidence type="ECO:0000313" key="8">
    <source>
        <dbReference type="Proteomes" id="UP000243250"/>
    </source>
</evidence>
<organism evidence="7 8">
    <name type="scientific">Halogeometricum limi</name>
    <dbReference type="NCBI Taxonomy" id="555875"/>
    <lineage>
        <taxon>Archaea</taxon>
        <taxon>Methanobacteriati</taxon>
        <taxon>Methanobacteriota</taxon>
        <taxon>Stenosarchaea group</taxon>
        <taxon>Halobacteria</taxon>
        <taxon>Halobacteriales</taxon>
        <taxon>Haloferacaceae</taxon>
        <taxon>Halogeometricum</taxon>
    </lineage>
</organism>
<evidence type="ECO:0000256" key="5">
    <source>
        <dbReference type="SAM" id="MobiDB-lite"/>
    </source>
</evidence>
<protein>
    <submittedName>
        <fullName evidence="7">Hydroxymethylpyrimidine/phosphomethylpyrimidine kinase</fullName>
    </submittedName>
</protein>
<evidence type="ECO:0000256" key="3">
    <source>
        <dbReference type="ARBA" id="ARBA00022777"/>
    </source>
</evidence>
<dbReference type="Gene3D" id="3.40.1190.20">
    <property type="match status" value="1"/>
</dbReference>
<evidence type="ECO:0000256" key="1">
    <source>
        <dbReference type="ARBA" id="ARBA00022679"/>
    </source>
</evidence>
<keyword evidence="4" id="KW-0067">ATP-binding</keyword>
<dbReference type="GO" id="GO:0005829">
    <property type="term" value="C:cytosol"/>
    <property type="evidence" value="ECO:0007669"/>
    <property type="project" value="TreeGrafter"/>
</dbReference>
<dbReference type="PANTHER" id="PTHR20858">
    <property type="entry name" value="PHOSPHOMETHYLPYRIMIDINE KINASE"/>
    <property type="match status" value="1"/>
</dbReference>
<dbReference type="STRING" id="555875.SAMN04488124_2896"/>
<dbReference type="Pfam" id="PF08543">
    <property type="entry name" value="Phos_pyr_kin"/>
    <property type="match status" value="1"/>
</dbReference>
<feature type="region of interest" description="Disordered" evidence="5">
    <location>
        <begin position="1"/>
        <end position="22"/>
    </location>
</feature>
<keyword evidence="1" id="KW-0808">Transferase</keyword>
<dbReference type="GO" id="GO:0009228">
    <property type="term" value="P:thiamine biosynthetic process"/>
    <property type="evidence" value="ECO:0007669"/>
    <property type="project" value="InterPro"/>
</dbReference>
<dbReference type="InterPro" id="IPR004399">
    <property type="entry name" value="HMP/HMP-P_kinase_dom"/>
</dbReference>
<proteinExistence type="predicted"/>
<evidence type="ECO:0000256" key="4">
    <source>
        <dbReference type="ARBA" id="ARBA00022840"/>
    </source>
</evidence>
<dbReference type="GO" id="GO:0005524">
    <property type="term" value="F:ATP binding"/>
    <property type="evidence" value="ECO:0007669"/>
    <property type="project" value="UniProtKB-KW"/>
</dbReference>
<keyword evidence="8" id="KW-1185">Reference proteome</keyword>
<dbReference type="InterPro" id="IPR013749">
    <property type="entry name" value="PM/HMP-P_kinase-1"/>
</dbReference>
<sequence length="278" mass="28798">MTRPDPQAPPYALTVASSDSGGGAGIQADLKTMTRLGVYGGSVLVAATAQNTRGVRSTHVLPLAEIRAQFEAVRDDFPVGAVKVGMLATADAVRTVDDCLAAIEAPVVVDPVMVATSGDPLLEPDAVEAYTDLFDRATLVTPNADETERLTGEWPDSAESREAAAARFFAWGADAVLFKGGHVEADGASDEVRDSLVTPRDSATFAAERIETDTTHGSGCTLSSAIAARTAHGDDLTTAVERGVSFVRASLERPAAVGENGSVNHLVDDAGAVSAFEN</sequence>
<gene>
    <name evidence="7" type="ORF">SAMN04488124_2896</name>
</gene>
<evidence type="ECO:0000259" key="6">
    <source>
        <dbReference type="Pfam" id="PF08543"/>
    </source>
</evidence>
<dbReference type="RefSeq" id="WP_089882241.1">
    <property type="nucleotide sequence ID" value="NZ_FOYS01000005.1"/>
</dbReference>
<keyword evidence="2" id="KW-0547">Nucleotide-binding</keyword>
<dbReference type="FunFam" id="3.40.1190.20:FF:000003">
    <property type="entry name" value="Phosphomethylpyrimidine kinase ThiD"/>
    <property type="match status" value="1"/>
</dbReference>
<dbReference type="Proteomes" id="UP000243250">
    <property type="component" value="Unassembled WGS sequence"/>
</dbReference>
<dbReference type="SUPFAM" id="SSF53613">
    <property type="entry name" value="Ribokinase-like"/>
    <property type="match status" value="1"/>
</dbReference>
<dbReference type="PANTHER" id="PTHR20858:SF17">
    <property type="entry name" value="HYDROXYMETHYLPYRIMIDINE_PHOSPHOMETHYLPYRIMIDINE KINASE THI20-RELATED"/>
    <property type="match status" value="1"/>
</dbReference>
<dbReference type="InterPro" id="IPR029056">
    <property type="entry name" value="Ribokinase-like"/>
</dbReference>
<dbReference type="AlphaFoldDB" id="A0A1I6IAL3"/>